<protein>
    <recommendedName>
        <fullName evidence="2">Protein Thf1</fullName>
    </recommendedName>
</protein>
<keyword evidence="1 2" id="KW-0175">Coiled coil</keyword>
<dbReference type="PANTHER" id="PTHR34793">
    <property type="entry name" value="PROTEIN THYLAKOID FORMATION 1, CHLOROPLASTIC"/>
    <property type="match status" value="1"/>
</dbReference>
<dbReference type="AlphaFoldDB" id="A0A8J7DKY1"/>
<evidence type="ECO:0000313" key="5">
    <source>
        <dbReference type="Proteomes" id="UP000636505"/>
    </source>
</evidence>
<dbReference type="Pfam" id="PF11264">
    <property type="entry name" value="ThylakoidFormat"/>
    <property type="match status" value="1"/>
</dbReference>
<accession>A0A8J7DKY1</accession>
<feature type="compositionally biased region" description="Basic and acidic residues" evidence="3">
    <location>
        <begin position="214"/>
        <end position="226"/>
    </location>
</feature>
<dbReference type="GO" id="GO:0010207">
    <property type="term" value="P:photosystem II assembly"/>
    <property type="evidence" value="ECO:0007669"/>
    <property type="project" value="InterPro"/>
</dbReference>
<evidence type="ECO:0000256" key="2">
    <source>
        <dbReference type="HAMAP-Rule" id="MF_01843"/>
    </source>
</evidence>
<dbReference type="EMBL" id="JADEXG010000009">
    <property type="protein sequence ID" value="MBE9076836.1"/>
    <property type="molecule type" value="Genomic_DNA"/>
</dbReference>
<name>A0A8J7DKY1_9CYAN</name>
<dbReference type="HAMAP" id="MF_01843">
    <property type="entry name" value="Thf1"/>
    <property type="match status" value="1"/>
</dbReference>
<comment type="similarity">
    <text evidence="2">Belongs to the THF1 family.</text>
</comment>
<organism evidence="4 5">
    <name type="scientific">Vasconcelosia minhoensis LEGE 07310</name>
    <dbReference type="NCBI Taxonomy" id="915328"/>
    <lineage>
        <taxon>Bacteria</taxon>
        <taxon>Bacillati</taxon>
        <taxon>Cyanobacteriota</taxon>
        <taxon>Cyanophyceae</taxon>
        <taxon>Nodosilineales</taxon>
        <taxon>Cymatolegaceae</taxon>
        <taxon>Vasconcelosia</taxon>
        <taxon>Vasconcelosia minhoensis</taxon>
    </lineage>
</organism>
<dbReference type="NCBIfam" id="TIGR03060">
    <property type="entry name" value="PS_II_psb29"/>
    <property type="match status" value="1"/>
</dbReference>
<dbReference type="GO" id="GO:0030096">
    <property type="term" value="C:plasma membrane-derived thylakoid photosystem II"/>
    <property type="evidence" value="ECO:0007669"/>
    <property type="project" value="TreeGrafter"/>
</dbReference>
<evidence type="ECO:0000313" key="4">
    <source>
        <dbReference type="EMBL" id="MBE9076836.1"/>
    </source>
</evidence>
<sequence length="244" mass="27040">MNNVRTVSDTKRAFYAQHNRPISSLYQRVVEELMVEMHLLSVNVDFAYDPIYALGVVTTFERFTQGYTPESGRQSIFTALVQSVGDSPEQYRQDAEALQSSVAGLSLADLKAQFAAAKEQGGSLLQDTLHKVANNPKFKYSRLFAIGLYTLIESADAEALKDKAQRDALLQEVAEALGLGPEQFVKDLDLYRSNLDKMSQAAAVMKDILEAGRKKREERAKGKEAVTEQPGDTSEDPESKPETV</sequence>
<keyword evidence="5" id="KW-1185">Reference proteome</keyword>
<dbReference type="PANTHER" id="PTHR34793:SF1">
    <property type="entry name" value="PROTEIN THYLAKOID FORMATION 1, CHLOROPLASTIC"/>
    <property type="match status" value="1"/>
</dbReference>
<proteinExistence type="inferred from homology"/>
<feature type="region of interest" description="Disordered" evidence="3">
    <location>
        <begin position="214"/>
        <end position="244"/>
    </location>
</feature>
<reference evidence="4" key="1">
    <citation type="submission" date="2020-10" db="EMBL/GenBank/DDBJ databases">
        <authorList>
            <person name="Castelo-Branco R."/>
            <person name="Eusebio N."/>
            <person name="Adriana R."/>
            <person name="Vieira A."/>
            <person name="Brugerolle De Fraissinette N."/>
            <person name="Rezende De Castro R."/>
            <person name="Schneider M.P."/>
            <person name="Vasconcelos V."/>
            <person name="Leao P.N."/>
        </authorList>
    </citation>
    <scope>NUCLEOTIDE SEQUENCE</scope>
    <source>
        <strain evidence="4">LEGE 07310</strain>
    </source>
</reference>
<dbReference type="RefSeq" id="WP_193905493.1">
    <property type="nucleotide sequence ID" value="NZ_JADEXG010000009.1"/>
</dbReference>
<dbReference type="Proteomes" id="UP000636505">
    <property type="component" value="Unassembled WGS sequence"/>
</dbReference>
<dbReference type="InterPro" id="IPR017499">
    <property type="entry name" value="Thf1"/>
</dbReference>
<gene>
    <name evidence="2" type="primary">thf1</name>
    <name evidence="4" type="ORF">IQ241_05925</name>
</gene>
<evidence type="ECO:0000256" key="3">
    <source>
        <dbReference type="SAM" id="MobiDB-lite"/>
    </source>
</evidence>
<comment type="caution">
    <text evidence="4">The sequence shown here is derived from an EMBL/GenBank/DDBJ whole genome shotgun (WGS) entry which is preliminary data.</text>
</comment>
<comment type="function">
    <text evidence="2">May be involved in photosynthetic membrane biogenesis.</text>
</comment>
<evidence type="ECO:0000256" key="1">
    <source>
        <dbReference type="ARBA" id="ARBA00023054"/>
    </source>
</evidence>